<dbReference type="EMBL" id="JBHSKX010000001">
    <property type="protein sequence ID" value="MFC5366213.1"/>
    <property type="molecule type" value="Genomic_DNA"/>
</dbReference>
<gene>
    <name evidence="2" type="ORF">ACFPJ5_04635</name>
</gene>
<dbReference type="PANTHER" id="PTHR38600:SF1">
    <property type="entry name" value="TRANSCRIPTIONAL REGULATORY PROTEIN"/>
    <property type="match status" value="1"/>
</dbReference>
<dbReference type="InterPro" id="IPR011991">
    <property type="entry name" value="ArsR-like_HTH"/>
</dbReference>
<protein>
    <submittedName>
        <fullName evidence="2">ArsR/SmtB family transcription factor</fullName>
    </submittedName>
</protein>
<evidence type="ECO:0000259" key="1">
    <source>
        <dbReference type="SMART" id="SM00418"/>
    </source>
</evidence>
<dbReference type="SUPFAM" id="SSF46785">
    <property type="entry name" value="Winged helix' DNA-binding domain"/>
    <property type="match status" value="1"/>
</dbReference>
<comment type="caution">
    <text evidence="2">The sequence shown here is derived from an EMBL/GenBank/DDBJ whole genome shotgun (WGS) entry which is preliminary data.</text>
</comment>
<organism evidence="2 3">
    <name type="scientific">Salinirubrum litoreum</name>
    <dbReference type="NCBI Taxonomy" id="1126234"/>
    <lineage>
        <taxon>Archaea</taxon>
        <taxon>Methanobacteriati</taxon>
        <taxon>Methanobacteriota</taxon>
        <taxon>Stenosarchaea group</taxon>
        <taxon>Halobacteria</taxon>
        <taxon>Halobacteriales</taxon>
        <taxon>Haloferacaceae</taxon>
        <taxon>Salinirubrum</taxon>
    </lineage>
</organism>
<feature type="domain" description="HTH arsR-type" evidence="1">
    <location>
        <begin position="20"/>
        <end position="99"/>
    </location>
</feature>
<reference evidence="2 3" key="1">
    <citation type="journal article" date="2019" name="Int. J. Syst. Evol. Microbiol.">
        <title>The Global Catalogue of Microorganisms (GCM) 10K type strain sequencing project: providing services to taxonomists for standard genome sequencing and annotation.</title>
        <authorList>
            <consortium name="The Broad Institute Genomics Platform"/>
            <consortium name="The Broad Institute Genome Sequencing Center for Infectious Disease"/>
            <person name="Wu L."/>
            <person name="Ma J."/>
        </authorList>
    </citation>
    <scope>NUCLEOTIDE SEQUENCE [LARGE SCALE GENOMIC DNA]</scope>
    <source>
        <strain evidence="2 3">CGMCC 1.12237</strain>
    </source>
</reference>
<dbReference type="Pfam" id="PF01022">
    <property type="entry name" value="HTH_5"/>
    <property type="match status" value="1"/>
</dbReference>
<dbReference type="InterPro" id="IPR036390">
    <property type="entry name" value="WH_DNA-bd_sf"/>
</dbReference>
<evidence type="ECO:0000313" key="2">
    <source>
        <dbReference type="EMBL" id="MFC5366213.1"/>
    </source>
</evidence>
<dbReference type="Gene3D" id="1.10.10.10">
    <property type="entry name" value="Winged helix-like DNA-binding domain superfamily/Winged helix DNA-binding domain"/>
    <property type="match status" value="1"/>
</dbReference>
<dbReference type="InterPro" id="IPR001845">
    <property type="entry name" value="HTH_ArsR_DNA-bd_dom"/>
</dbReference>
<dbReference type="PANTHER" id="PTHR38600">
    <property type="entry name" value="TRANSCRIPTIONAL REGULATORY PROTEIN"/>
    <property type="match status" value="1"/>
</dbReference>
<dbReference type="RefSeq" id="WP_227228434.1">
    <property type="nucleotide sequence ID" value="NZ_JAJCVJ010000001.1"/>
</dbReference>
<name>A0ABD5R8Y8_9EURY</name>
<dbReference type="Proteomes" id="UP001596201">
    <property type="component" value="Unassembled WGS sequence"/>
</dbReference>
<dbReference type="CDD" id="cd00090">
    <property type="entry name" value="HTH_ARSR"/>
    <property type="match status" value="1"/>
</dbReference>
<accession>A0ABD5R8Y8</accession>
<dbReference type="SMART" id="SM00418">
    <property type="entry name" value="HTH_ARSR"/>
    <property type="match status" value="1"/>
</dbReference>
<keyword evidence="3" id="KW-1185">Reference proteome</keyword>
<sequence length="100" mass="11464">MDATSHRSHDKTLWYLLTATRGGPNRARIVRALAERPRNANRLADELGVGYKTVRHHLDTLQEHGVVEAGGDDYGKLYFVTDRVEREWDTFERIAEEIDG</sequence>
<dbReference type="InterPro" id="IPR036388">
    <property type="entry name" value="WH-like_DNA-bd_sf"/>
</dbReference>
<evidence type="ECO:0000313" key="3">
    <source>
        <dbReference type="Proteomes" id="UP001596201"/>
    </source>
</evidence>
<dbReference type="AlphaFoldDB" id="A0ABD5R8Y8"/>
<proteinExistence type="predicted"/>